<evidence type="ECO:0000313" key="2">
    <source>
        <dbReference type="EMBL" id="MBB6228335.1"/>
    </source>
</evidence>
<dbReference type="AlphaFoldDB" id="A0A841LEU8"/>
<organism evidence="2 3">
    <name type="scientific">Polymorphobacter multimanifer</name>
    <dbReference type="NCBI Taxonomy" id="1070431"/>
    <lineage>
        <taxon>Bacteria</taxon>
        <taxon>Pseudomonadati</taxon>
        <taxon>Pseudomonadota</taxon>
        <taxon>Alphaproteobacteria</taxon>
        <taxon>Sphingomonadales</taxon>
        <taxon>Sphingosinicellaceae</taxon>
        <taxon>Polymorphobacter</taxon>
    </lineage>
</organism>
<comment type="caution">
    <text evidence="2">The sequence shown here is derived from an EMBL/GenBank/DDBJ whole genome shotgun (WGS) entry which is preliminary data.</text>
</comment>
<feature type="region of interest" description="Disordered" evidence="1">
    <location>
        <begin position="41"/>
        <end position="61"/>
    </location>
</feature>
<protein>
    <submittedName>
        <fullName evidence="2">Uncharacterized protein</fullName>
    </submittedName>
</protein>
<proteinExistence type="predicted"/>
<reference evidence="2 3" key="1">
    <citation type="submission" date="2020-08" db="EMBL/GenBank/DDBJ databases">
        <title>Genomic Encyclopedia of Type Strains, Phase IV (KMG-IV): sequencing the most valuable type-strain genomes for metagenomic binning, comparative biology and taxonomic classification.</title>
        <authorList>
            <person name="Goeker M."/>
        </authorList>
    </citation>
    <scope>NUCLEOTIDE SEQUENCE [LARGE SCALE GENOMIC DNA]</scope>
    <source>
        <strain evidence="2 3">DSM 102189</strain>
    </source>
</reference>
<dbReference type="EMBL" id="JACIIV010000018">
    <property type="protein sequence ID" value="MBB6228335.1"/>
    <property type="molecule type" value="Genomic_DNA"/>
</dbReference>
<gene>
    <name evidence="2" type="ORF">FHS79_002520</name>
</gene>
<keyword evidence="3" id="KW-1185">Reference proteome</keyword>
<accession>A0A841LEU8</accession>
<evidence type="ECO:0000313" key="3">
    <source>
        <dbReference type="Proteomes" id="UP000538147"/>
    </source>
</evidence>
<evidence type="ECO:0000256" key="1">
    <source>
        <dbReference type="SAM" id="MobiDB-lite"/>
    </source>
</evidence>
<name>A0A841LEU8_9SPHN</name>
<sequence>MSEEGAAPVGRWKVEQEVRTGLGTVRWLTVASGIASESMAHTTAARKHRATGCKTRAVREG</sequence>
<dbReference type="Proteomes" id="UP000538147">
    <property type="component" value="Unassembled WGS sequence"/>
</dbReference>
<dbReference type="RefSeq" id="WP_184200489.1">
    <property type="nucleotide sequence ID" value="NZ_JACIIV010000018.1"/>
</dbReference>